<dbReference type="EMBL" id="JAUOEL010000005">
    <property type="protein sequence ID" value="MDO5975384.1"/>
    <property type="molecule type" value="Genomic_DNA"/>
</dbReference>
<name>A0ABT8WQV6_9FLAO</name>
<keyword evidence="1" id="KW-0378">Hydrolase</keyword>
<reference evidence="1" key="1">
    <citation type="submission" date="2023-07" db="EMBL/GenBank/DDBJ databases">
        <title>Two novel species in the genus Flavivirga.</title>
        <authorList>
            <person name="Kwon K."/>
        </authorList>
    </citation>
    <scope>NUCLEOTIDE SEQUENCE</scope>
    <source>
        <strain evidence="1">KACC 14158</strain>
    </source>
</reference>
<gene>
    <name evidence="1" type="ORF">Q4Q40_14400</name>
</gene>
<dbReference type="Proteomes" id="UP001176806">
    <property type="component" value="Unassembled WGS sequence"/>
</dbReference>
<dbReference type="Gene3D" id="2.60.40.1080">
    <property type="match status" value="1"/>
</dbReference>
<dbReference type="SUPFAM" id="SSF49785">
    <property type="entry name" value="Galactose-binding domain-like"/>
    <property type="match status" value="1"/>
</dbReference>
<organism evidence="1 2">
    <name type="scientific">Flavivirga jejuensis</name>
    <dbReference type="NCBI Taxonomy" id="870487"/>
    <lineage>
        <taxon>Bacteria</taxon>
        <taxon>Pseudomonadati</taxon>
        <taxon>Bacteroidota</taxon>
        <taxon>Flavobacteriia</taxon>
        <taxon>Flavobacteriales</taxon>
        <taxon>Flavobacteriaceae</taxon>
        <taxon>Flavivirga</taxon>
    </lineage>
</organism>
<proteinExistence type="predicted"/>
<accession>A0ABT8WQV6</accession>
<dbReference type="SUPFAM" id="SSF49373">
    <property type="entry name" value="Invasin/intimin cell-adhesion fragments"/>
    <property type="match status" value="1"/>
</dbReference>
<dbReference type="InterPro" id="IPR008964">
    <property type="entry name" value="Invasin/intimin_cell_adhesion"/>
</dbReference>
<comment type="caution">
    <text evidence="1">The sequence shown here is derived from an EMBL/GenBank/DDBJ whole genome shotgun (WGS) entry which is preliminary data.</text>
</comment>
<dbReference type="Gene3D" id="2.60.120.430">
    <property type="entry name" value="Galactose-binding lectin"/>
    <property type="match status" value="1"/>
</dbReference>
<evidence type="ECO:0000313" key="1">
    <source>
        <dbReference type="EMBL" id="MDO5975384.1"/>
    </source>
</evidence>
<evidence type="ECO:0000313" key="2">
    <source>
        <dbReference type="Proteomes" id="UP001176806"/>
    </source>
</evidence>
<sequence>MKNRTFIYSKLTTIFTLAIIITTISCERDLSNEAEFATFPADGSVFLDAFSSGLNYFPFVDAGADPFAFTVVSDDVFSGSGAMRFDVPSFGNGFVGATFNTTSNRDLSGFDALTFYAKASQSASINSIGFGISGDTENKYIVELNGLEIDTNWDKYTIPIPDASKLFNETGLFWLAEGASFAEDEGGYVLWFDEIKFEKLGTVSQPRPKIFNGESLSEQSFTGSSITITGLTQTFNLGSGDNQTVAIAPSYFDFSSSDIEVARVSERGEISIIGDGTAEITATLGGVLAEGSLSITSSGGLESAPTPTFSQANVKSIFSDAYVNDTESNFTPGFGGSTTETSTPTSNGDSFLSYTNNNFTGILFENTIDASGLTFLHVDVYVQEAGINVGLQIRDIGANQVIETDTNTGFPIADDKDFRFDLTDLTAGQWTSFEIPLAGDIASQKNNLGALIITGGPNFILDNIYFYTP</sequence>
<dbReference type="InterPro" id="IPR008979">
    <property type="entry name" value="Galactose-bd-like_sf"/>
</dbReference>
<dbReference type="RefSeq" id="WP_303302581.1">
    <property type="nucleotide sequence ID" value="NZ_BAABDA010000055.1"/>
</dbReference>
<dbReference type="GO" id="GO:0016787">
    <property type="term" value="F:hydrolase activity"/>
    <property type="evidence" value="ECO:0007669"/>
    <property type="project" value="UniProtKB-KW"/>
</dbReference>
<dbReference type="PROSITE" id="PS51257">
    <property type="entry name" value="PROKAR_LIPOPROTEIN"/>
    <property type="match status" value="1"/>
</dbReference>
<protein>
    <submittedName>
        <fullName evidence="1">Glycosyl hydrolase family 16</fullName>
    </submittedName>
</protein>
<keyword evidence="2" id="KW-1185">Reference proteome</keyword>